<dbReference type="Pfam" id="PF07811">
    <property type="entry name" value="TadE"/>
    <property type="match status" value="1"/>
</dbReference>
<gene>
    <name evidence="2" type="ORF">INP52_02035</name>
</gene>
<feature type="domain" description="TadE-like" evidence="1">
    <location>
        <begin position="27"/>
        <end position="69"/>
    </location>
</feature>
<proteinExistence type="predicted"/>
<keyword evidence="3" id="KW-1185">Reference proteome</keyword>
<dbReference type="InterPro" id="IPR012495">
    <property type="entry name" value="TadE-like_dom"/>
</dbReference>
<reference evidence="2 3" key="1">
    <citation type="submission" date="2020-10" db="EMBL/GenBank/DDBJ databases">
        <title>Olsenella immobilis sp.nov., isolated from the mud in a fermentation cellar used for the production of Chinese strong-flavoured liquor.</title>
        <authorList>
            <person name="Lu L."/>
        </authorList>
    </citation>
    <scope>NUCLEOTIDE SEQUENCE [LARGE SCALE GENOMIC DNA]</scope>
    <source>
        <strain evidence="2 3">LZLJ-2</strain>
    </source>
</reference>
<protein>
    <submittedName>
        <fullName evidence="2">Pilus assembly protein</fullName>
    </submittedName>
</protein>
<evidence type="ECO:0000313" key="3">
    <source>
        <dbReference type="Proteomes" id="UP000593735"/>
    </source>
</evidence>
<evidence type="ECO:0000313" key="2">
    <source>
        <dbReference type="EMBL" id="QOY61013.1"/>
    </source>
</evidence>
<dbReference type="Proteomes" id="UP000593735">
    <property type="component" value="Chromosome"/>
</dbReference>
<sequence>MGRDRGRPPCSKTSWSFEVGARWVRRGQATVEAALLLPTVLTLVALLVQPACVLYTKSVMASAASEVTRLVATACGSDDAVRAYVLRRLAAVPDLGVFHEGGAGAWEVRTQGPDDAGRVTVEVEGRVSPLPLLGTIVSALGEADGGGVVMRVEVTRDVRADWIGGGYEDWIGIWG</sequence>
<dbReference type="KEGG" id="tio:INP52_02035"/>
<evidence type="ECO:0000259" key="1">
    <source>
        <dbReference type="Pfam" id="PF07811"/>
    </source>
</evidence>
<accession>A0A7S7MAU7</accession>
<dbReference type="EMBL" id="CP063767">
    <property type="protein sequence ID" value="QOY61013.1"/>
    <property type="molecule type" value="Genomic_DNA"/>
</dbReference>
<name>A0A7S7MAU7_9ACTN</name>
<dbReference type="AlphaFoldDB" id="A0A7S7MAU7"/>
<organism evidence="2 3">
    <name type="scientific">Thermophilibacter immobilis</name>
    <dbReference type="NCBI Taxonomy" id="2779519"/>
    <lineage>
        <taxon>Bacteria</taxon>
        <taxon>Bacillati</taxon>
        <taxon>Actinomycetota</taxon>
        <taxon>Coriobacteriia</taxon>
        <taxon>Coriobacteriales</taxon>
        <taxon>Atopobiaceae</taxon>
        <taxon>Thermophilibacter</taxon>
    </lineage>
</organism>